<gene>
    <name evidence="1" type="ORF">M513_05035</name>
    <name evidence="2" type="ORF">M514_05035</name>
</gene>
<name>A0A085M9X0_9BILA</name>
<keyword evidence="3" id="KW-1185">Reference proteome</keyword>
<evidence type="ECO:0008006" key="4">
    <source>
        <dbReference type="Google" id="ProtNLM"/>
    </source>
</evidence>
<reference evidence="1 3" key="1">
    <citation type="journal article" date="2014" name="Nat. Genet.">
        <title>Genome and transcriptome of the porcine whipworm Trichuris suis.</title>
        <authorList>
            <person name="Jex A.R."/>
            <person name="Nejsum P."/>
            <person name="Schwarz E.M."/>
            <person name="Hu L."/>
            <person name="Young N.D."/>
            <person name="Hall R.S."/>
            <person name="Korhonen P.K."/>
            <person name="Liao S."/>
            <person name="Thamsborg S."/>
            <person name="Xia J."/>
            <person name="Xu P."/>
            <person name="Wang S."/>
            <person name="Scheerlinck J.P."/>
            <person name="Hofmann A."/>
            <person name="Sternberg P.W."/>
            <person name="Wang J."/>
            <person name="Gasser R.B."/>
        </authorList>
    </citation>
    <scope>NUCLEOTIDE SEQUENCE [LARGE SCALE GENOMIC DNA]</scope>
    <source>
        <strain evidence="2">DCEP-RM93F</strain>
        <strain evidence="1">DCEP-RM93M</strain>
    </source>
</reference>
<dbReference type="EMBL" id="KL367516">
    <property type="protein sequence ID" value="KFD67309.1"/>
    <property type="molecule type" value="Genomic_DNA"/>
</dbReference>
<dbReference type="EMBL" id="KL363211">
    <property type="protein sequence ID" value="KFD54016.1"/>
    <property type="molecule type" value="Genomic_DNA"/>
</dbReference>
<evidence type="ECO:0000313" key="2">
    <source>
        <dbReference type="EMBL" id="KFD67309.1"/>
    </source>
</evidence>
<sequence>MLVSSRQEDEEVFVMELNGIMELESLEAALQNGKYEFKIVDDDRIALKIGAQIFLCYWEEVLGTDVIVDTQQLKFVGFSVKRLIGERTIFERKSDPIECSAAMNSAPAHVADRASDITITEPP</sequence>
<dbReference type="AlphaFoldDB" id="A0A085M9X0"/>
<proteinExistence type="predicted"/>
<dbReference type="Proteomes" id="UP000030758">
    <property type="component" value="Unassembled WGS sequence"/>
</dbReference>
<evidence type="ECO:0000313" key="1">
    <source>
        <dbReference type="EMBL" id="KFD54016.1"/>
    </source>
</evidence>
<protein>
    <recommendedName>
        <fullName evidence="4">Transcription factor TFIIIC triple barrel domain-containing protein</fullName>
    </recommendedName>
</protein>
<dbReference type="Proteomes" id="UP000030764">
    <property type="component" value="Unassembled WGS sequence"/>
</dbReference>
<evidence type="ECO:0000313" key="3">
    <source>
        <dbReference type="Proteomes" id="UP000030764"/>
    </source>
</evidence>
<organism evidence="1 3">
    <name type="scientific">Trichuris suis</name>
    <name type="common">pig whipworm</name>
    <dbReference type="NCBI Taxonomy" id="68888"/>
    <lineage>
        <taxon>Eukaryota</taxon>
        <taxon>Metazoa</taxon>
        <taxon>Ecdysozoa</taxon>
        <taxon>Nematoda</taxon>
        <taxon>Enoplea</taxon>
        <taxon>Dorylaimia</taxon>
        <taxon>Trichinellida</taxon>
        <taxon>Trichuridae</taxon>
        <taxon>Trichuris</taxon>
    </lineage>
</organism>
<accession>A0A085M9X0</accession>